<name>A0A0A9Y0W7_LYGHE</name>
<protein>
    <submittedName>
        <fullName evidence="2">Uncharacterized protein</fullName>
    </submittedName>
</protein>
<dbReference type="AlphaFoldDB" id="A0A0A9Y0W7"/>
<reference evidence="2" key="2">
    <citation type="submission" date="2014-07" db="EMBL/GenBank/DDBJ databases">
        <authorList>
            <person name="Hull J."/>
        </authorList>
    </citation>
    <scope>NUCLEOTIDE SEQUENCE</scope>
</reference>
<feature type="compositionally biased region" description="Basic and acidic residues" evidence="1">
    <location>
        <begin position="133"/>
        <end position="148"/>
    </location>
</feature>
<proteinExistence type="predicted"/>
<accession>A0A0A9Y0W7</accession>
<evidence type="ECO:0000256" key="1">
    <source>
        <dbReference type="SAM" id="MobiDB-lite"/>
    </source>
</evidence>
<feature type="compositionally biased region" description="Polar residues" evidence="1">
    <location>
        <begin position="50"/>
        <end position="63"/>
    </location>
</feature>
<gene>
    <name evidence="2" type="ORF">CM83_769</name>
</gene>
<feature type="non-terminal residue" evidence="2">
    <location>
        <position position="1"/>
    </location>
</feature>
<organism evidence="2">
    <name type="scientific">Lygus hesperus</name>
    <name type="common">Western plant bug</name>
    <dbReference type="NCBI Taxonomy" id="30085"/>
    <lineage>
        <taxon>Eukaryota</taxon>
        <taxon>Metazoa</taxon>
        <taxon>Ecdysozoa</taxon>
        <taxon>Arthropoda</taxon>
        <taxon>Hexapoda</taxon>
        <taxon>Insecta</taxon>
        <taxon>Pterygota</taxon>
        <taxon>Neoptera</taxon>
        <taxon>Paraneoptera</taxon>
        <taxon>Hemiptera</taxon>
        <taxon>Heteroptera</taxon>
        <taxon>Panheteroptera</taxon>
        <taxon>Cimicomorpha</taxon>
        <taxon>Miridae</taxon>
        <taxon>Mirini</taxon>
        <taxon>Lygus</taxon>
    </lineage>
</organism>
<dbReference type="EMBL" id="GBHO01018313">
    <property type="protein sequence ID" value="JAG25291.1"/>
    <property type="molecule type" value="Transcribed_RNA"/>
</dbReference>
<sequence length="148" mass="16586">SFPFPSPATPRISNNPRAQSLLPKFYPSDSQENVTNKDQDEARANPLASKESTPFNAHQTTLWTGPDTVDIYPEPATISSRSSSVGEEPSREEGWETAESQVSESVEEEPSVDVFNPEILPQRQHPYNLRNRARVDYRKLHEGSDDSS</sequence>
<evidence type="ECO:0000313" key="2">
    <source>
        <dbReference type="EMBL" id="JAG25291.1"/>
    </source>
</evidence>
<reference evidence="2" key="1">
    <citation type="journal article" date="2014" name="PLoS ONE">
        <title>Transcriptome-Based Identification of ABC Transporters in the Western Tarnished Plant Bug Lygus hesperus.</title>
        <authorList>
            <person name="Hull J.J."/>
            <person name="Chaney K."/>
            <person name="Geib S.M."/>
            <person name="Fabrick J.A."/>
            <person name="Brent C.S."/>
            <person name="Walsh D."/>
            <person name="Lavine L.C."/>
        </authorList>
    </citation>
    <scope>NUCLEOTIDE SEQUENCE</scope>
</reference>
<feature type="region of interest" description="Disordered" evidence="1">
    <location>
        <begin position="1"/>
        <end position="148"/>
    </location>
</feature>